<protein>
    <submittedName>
        <fullName evidence="3">Hypothetical membrane protein, putative permease (EamA domain), type 2</fullName>
    </submittedName>
</protein>
<evidence type="ECO:0000259" key="2">
    <source>
        <dbReference type="Pfam" id="PF00892"/>
    </source>
</evidence>
<dbReference type="RefSeq" id="WP_054196372.1">
    <property type="nucleotide sequence ID" value="NZ_PPAR01000063.1"/>
</dbReference>
<dbReference type="EMBL" id="CP012541">
    <property type="protein sequence ID" value="ALF47335.1"/>
    <property type="molecule type" value="Genomic_DNA"/>
</dbReference>
<dbReference type="SUPFAM" id="SSF103481">
    <property type="entry name" value="Multidrug resistance efflux transporter EmrE"/>
    <property type="match status" value="1"/>
</dbReference>
<feature type="transmembrane region" description="Helical" evidence="1">
    <location>
        <begin position="67"/>
        <end position="85"/>
    </location>
</feature>
<keyword evidence="1" id="KW-0812">Transmembrane</keyword>
<feature type="transmembrane region" description="Helical" evidence="1">
    <location>
        <begin position="121"/>
        <end position="139"/>
    </location>
</feature>
<evidence type="ECO:0000313" key="3">
    <source>
        <dbReference type="EMBL" id="ALF47335.1"/>
    </source>
</evidence>
<feature type="transmembrane region" description="Helical" evidence="1">
    <location>
        <begin position="33"/>
        <end position="52"/>
    </location>
</feature>
<dbReference type="InterPro" id="IPR000620">
    <property type="entry name" value="EamA_dom"/>
</dbReference>
<keyword evidence="1" id="KW-1133">Transmembrane helix</keyword>
<dbReference type="Gene3D" id="1.10.3730.20">
    <property type="match status" value="1"/>
</dbReference>
<evidence type="ECO:0000313" key="4">
    <source>
        <dbReference type="Proteomes" id="UP000066049"/>
    </source>
</evidence>
<keyword evidence="1" id="KW-0472">Membrane</keyword>
<feature type="transmembrane region" description="Helical" evidence="1">
    <location>
        <begin position="6"/>
        <end position="26"/>
    </location>
</feature>
<dbReference type="PANTHER" id="PTHR22911:SF137">
    <property type="entry name" value="SOLUTE CARRIER FAMILY 35 MEMBER G2-RELATED"/>
    <property type="match status" value="1"/>
</dbReference>
<dbReference type="FunFam" id="1.10.3730.20:FF:000009">
    <property type="entry name" value="EamA family transporter"/>
    <property type="match status" value="1"/>
</dbReference>
<sequence length="140" mass="15588">MPEWFIYAALSAIFAALTAIFAKLGVKDIDSDFATFIRTIVVILMLVLLLSVAKKWQPLSSLCPKNWLFLILSGIATGLSWLMYFKAMQVGKVYQVALVDKFSVVLAIILAVVFLGERLNYKEILAICLIISGVILLIFK</sequence>
<reference evidence="4" key="1">
    <citation type="submission" date="2015-08" db="EMBL/GenBank/DDBJ databases">
        <title>Comparative genomics of the Campylobacter concisus group.</title>
        <authorList>
            <person name="Miller W.G."/>
            <person name="Yee E."/>
            <person name="Chapman M.H."/>
            <person name="Huynh S."/>
            <person name="Bono J.L."/>
            <person name="On S.L.W."/>
            <person name="St Leger J."/>
            <person name="Foster G."/>
            <person name="Parker C.T."/>
        </authorList>
    </citation>
    <scope>NUCLEOTIDE SEQUENCE [LARGE SCALE GENOMIC DNA]</scope>
    <source>
        <strain evidence="4">ATCC 33237</strain>
    </source>
</reference>
<feature type="transmembrane region" description="Helical" evidence="1">
    <location>
        <begin position="97"/>
        <end position="115"/>
    </location>
</feature>
<dbReference type="AlphaFoldDB" id="A0A0M4SB01"/>
<dbReference type="GO" id="GO:0016020">
    <property type="term" value="C:membrane"/>
    <property type="evidence" value="ECO:0007669"/>
    <property type="project" value="InterPro"/>
</dbReference>
<dbReference type="PATRIC" id="fig|199.248.peg.668"/>
<dbReference type="InterPro" id="IPR037185">
    <property type="entry name" value="EmrE-like"/>
</dbReference>
<accession>A0A0M4SB01</accession>
<dbReference type="KEGG" id="ccoc:CCON33237_0638"/>
<dbReference type="Pfam" id="PF00892">
    <property type="entry name" value="EamA"/>
    <property type="match status" value="1"/>
</dbReference>
<proteinExistence type="predicted"/>
<gene>
    <name evidence="3" type="ORF">CCON33237_0638</name>
</gene>
<dbReference type="PANTHER" id="PTHR22911">
    <property type="entry name" value="ACYL-MALONYL CONDENSING ENZYME-RELATED"/>
    <property type="match status" value="1"/>
</dbReference>
<name>A0A0M4SB01_9BACT</name>
<feature type="domain" description="EamA" evidence="2">
    <location>
        <begin position="4"/>
        <end position="138"/>
    </location>
</feature>
<dbReference type="Proteomes" id="UP000066049">
    <property type="component" value="Chromosome"/>
</dbReference>
<evidence type="ECO:0000256" key="1">
    <source>
        <dbReference type="SAM" id="Phobius"/>
    </source>
</evidence>
<organism evidence="3 4">
    <name type="scientific">Campylobacter concisus</name>
    <dbReference type="NCBI Taxonomy" id="199"/>
    <lineage>
        <taxon>Bacteria</taxon>
        <taxon>Pseudomonadati</taxon>
        <taxon>Campylobacterota</taxon>
        <taxon>Epsilonproteobacteria</taxon>
        <taxon>Campylobacterales</taxon>
        <taxon>Campylobacteraceae</taxon>
        <taxon>Campylobacter</taxon>
    </lineage>
</organism>